<organism evidence="2 3">
    <name type="scientific">Aldrovandia affinis</name>
    <dbReference type="NCBI Taxonomy" id="143900"/>
    <lineage>
        <taxon>Eukaryota</taxon>
        <taxon>Metazoa</taxon>
        <taxon>Chordata</taxon>
        <taxon>Craniata</taxon>
        <taxon>Vertebrata</taxon>
        <taxon>Euteleostomi</taxon>
        <taxon>Actinopterygii</taxon>
        <taxon>Neopterygii</taxon>
        <taxon>Teleostei</taxon>
        <taxon>Notacanthiformes</taxon>
        <taxon>Halosauridae</taxon>
        <taxon>Aldrovandia</taxon>
    </lineage>
</organism>
<evidence type="ECO:0000313" key="2">
    <source>
        <dbReference type="EMBL" id="KAJ8371804.1"/>
    </source>
</evidence>
<evidence type="ECO:0000313" key="3">
    <source>
        <dbReference type="Proteomes" id="UP001221898"/>
    </source>
</evidence>
<protein>
    <submittedName>
        <fullName evidence="2">Uncharacterized protein</fullName>
    </submittedName>
</protein>
<sequence>MASARASRCFKNMQWSSRPCPNRAISQSDVSTCGAGGCPLEAPQAVRRSPAWRDSASRHPPSPRDTKPVLPLKPLPVQQRAELS</sequence>
<accession>A0AAD7R8D8</accession>
<dbReference type="AlphaFoldDB" id="A0AAD7R8D8"/>
<comment type="caution">
    <text evidence="2">The sequence shown here is derived from an EMBL/GenBank/DDBJ whole genome shotgun (WGS) entry which is preliminary data.</text>
</comment>
<gene>
    <name evidence="2" type="ORF">AAFF_G00299820</name>
</gene>
<keyword evidence="3" id="KW-1185">Reference proteome</keyword>
<evidence type="ECO:0000256" key="1">
    <source>
        <dbReference type="SAM" id="MobiDB-lite"/>
    </source>
</evidence>
<feature type="region of interest" description="Disordered" evidence="1">
    <location>
        <begin position="39"/>
        <end position="84"/>
    </location>
</feature>
<feature type="compositionally biased region" description="Low complexity" evidence="1">
    <location>
        <begin position="68"/>
        <end position="77"/>
    </location>
</feature>
<dbReference type="EMBL" id="JAINUG010000429">
    <property type="protein sequence ID" value="KAJ8371804.1"/>
    <property type="molecule type" value="Genomic_DNA"/>
</dbReference>
<dbReference type="Proteomes" id="UP001221898">
    <property type="component" value="Unassembled WGS sequence"/>
</dbReference>
<proteinExistence type="predicted"/>
<name>A0AAD7R8D8_9TELE</name>
<reference evidence="2" key="1">
    <citation type="journal article" date="2023" name="Science">
        <title>Genome structures resolve the early diversification of teleost fishes.</title>
        <authorList>
            <person name="Parey E."/>
            <person name="Louis A."/>
            <person name="Montfort J."/>
            <person name="Bouchez O."/>
            <person name="Roques C."/>
            <person name="Iampietro C."/>
            <person name="Lluch J."/>
            <person name="Castinel A."/>
            <person name="Donnadieu C."/>
            <person name="Desvignes T."/>
            <person name="Floi Bucao C."/>
            <person name="Jouanno E."/>
            <person name="Wen M."/>
            <person name="Mejri S."/>
            <person name="Dirks R."/>
            <person name="Jansen H."/>
            <person name="Henkel C."/>
            <person name="Chen W.J."/>
            <person name="Zahm M."/>
            <person name="Cabau C."/>
            <person name="Klopp C."/>
            <person name="Thompson A.W."/>
            <person name="Robinson-Rechavi M."/>
            <person name="Braasch I."/>
            <person name="Lecointre G."/>
            <person name="Bobe J."/>
            <person name="Postlethwait J.H."/>
            <person name="Berthelot C."/>
            <person name="Roest Crollius H."/>
            <person name="Guiguen Y."/>
        </authorList>
    </citation>
    <scope>NUCLEOTIDE SEQUENCE</scope>
    <source>
        <strain evidence="2">NC1722</strain>
    </source>
</reference>